<evidence type="ECO:0000313" key="4">
    <source>
        <dbReference type="Proteomes" id="UP000727407"/>
    </source>
</evidence>
<dbReference type="GO" id="GO:0009897">
    <property type="term" value="C:external side of plasma membrane"/>
    <property type="evidence" value="ECO:0007669"/>
    <property type="project" value="TreeGrafter"/>
</dbReference>
<dbReference type="GO" id="GO:0035631">
    <property type="term" value="C:CD40 receptor complex"/>
    <property type="evidence" value="ECO:0007669"/>
    <property type="project" value="TreeGrafter"/>
</dbReference>
<evidence type="ECO:0000313" key="3">
    <source>
        <dbReference type="EMBL" id="KAF5902071.1"/>
    </source>
</evidence>
<proteinExistence type="predicted"/>
<dbReference type="PANTHER" id="PTHR46875:SF3">
    <property type="entry name" value="CD40 MOLECULE, TNF RECEPTOR SUPERFAMILY MEMBER 5"/>
    <property type="match status" value="1"/>
</dbReference>
<keyword evidence="4" id="KW-1185">Reference proteome</keyword>
<dbReference type="AlphaFoldDB" id="A0A8J4X4Y6"/>
<feature type="domain" description="TNFR-Cys" evidence="2">
    <location>
        <begin position="10"/>
        <end position="43"/>
    </location>
</feature>
<reference evidence="3" key="1">
    <citation type="submission" date="2020-07" db="EMBL/GenBank/DDBJ databases">
        <title>Clarias magur genome sequencing, assembly and annotation.</title>
        <authorList>
            <person name="Kushwaha B."/>
            <person name="Kumar R."/>
            <person name="Das P."/>
            <person name="Joshi C.G."/>
            <person name="Kumar D."/>
            <person name="Nagpure N.S."/>
            <person name="Pandey M."/>
            <person name="Agarwal S."/>
            <person name="Srivastava S."/>
            <person name="Singh M."/>
            <person name="Sahoo L."/>
            <person name="Jayasankar P."/>
            <person name="Meher P.K."/>
            <person name="Koringa P.G."/>
            <person name="Iquebal M.A."/>
            <person name="Das S.P."/>
            <person name="Bit A."/>
            <person name="Patnaik S."/>
            <person name="Patel N."/>
            <person name="Shah T.M."/>
            <person name="Hinsu A."/>
            <person name="Jena J.K."/>
        </authorList>
    </citation>
    <scope>NUCLEOTIDE SEQUENCE</scope>
    <source>
        <strain evidence="3">CIFAMagur01</strain>
        <tissue evidence="3">Testis</tissue>
    </source>
</reference>
<feature type="domain" description="TNFR-Cys" evidence="2">
    <location>
        <begin position="88"/>
        <end position="126"/>
    </location>
</feature>
<feature type="non-terminal residue" evidence="3">
    <location>
        <position position="1"/>
    </location>
</feature>
<dbReference type="Gene3D" id="2.10.50.10">
    <property type="entry name" value="Tumor Necrosis Factor Receptor, subunit A, domain 2"/>
    <property type="match status" value="2"/>
</dbReference>
<protein>
    <submittedName>
        <fullName evidence="3">Tumor necrosis factor receptor superfamily member 5-like</fullName>
    </submittedName>
</protein>
<dbReference type="Proteomes" id="UP000727407">
    <property type="component" value="Unassembled WGS sequence"/>
</dbReference>
<dbReference type="PANTHER" id="PTHR46875">
    <property type="entry name" value="TUMOR NECROSIS FACTOR RECEPTOR SUPERFAMILY MEMBER 5"/>
    <property type="match status" value="1"/>
</dbReference>
<dbReference type="InterPro" id="IPR052135">
    <property type="entry name" value="TNFRSF5"/>
</dbReference>
<name>A0A8J4X4Y6_CLAMG</name>
<dbReference type="SMART" id="SM00208">
    <property type="entry name" value="TNFR"/>
    <property type="match status" value="3"/>
</dbReference>
<evidence type="ECO:0000256" key="1">
    <source>
        <dbReference type="SAM" id="Phobius"/>
    </source>
</evidence>
<feature type="transmembrane region" description="Helical" evidence="1">
    <location>
        <begin position="176"/>
        <end position="199"/>
    </location>
</feature>
<keyword evidence="1" id="KW-0812">Transmembrane</keyword>
<feature type="domain" description="TNFR-Cys" evidence="2">
    <location>
        <begin position="129"/>
        <end position="167"/>
    </location>
</feature>
<comment type="caution">
    <text evidence="3">The sequence shown here is derived from an EMBL/GenBank/DDBJ whole genome shotgun (WGS) entry which is preliminary data.</text>
</comment>
<dbReference type="InterPro" id="IPR001368">
    <property type="entry name" value="TNFR/NGFR_Cys_rich_reg"/>
</dbReference>
<evidence type="ECO:0000259" key="2">
    <source>
        <dbReference type="SMART" id="SM00208"/>
    </source>
</evidence>
<accession>A0A8J4X4Y6</accession>
<keyword evidence="3" id="KW-0675">Receptor</keyword>
<dbReference type="GO" id="GO:0002768">
    <property type="term" value="P:immune response-regulating cell surface receptor signaling pathway"/>
    <property type="evidence" value="ECO:0007669"/>
    <property type="project" value="TreeGrafter"/>
</dbReference>
<dbReference type="OrthoDB" id="9932129at2759"/>
<keyword evidence="1" id="KW-0472">Membrane</keyword>
<feature type="non-terminal residue" evidence="3">
    <location>
        <position position="212"/>
    </location>
</feature>
<gene>
    <name evidence="3" type="ORF">DAT39_008219</name>
</gene>
<dbReference type="EMBL" id="QNUK01000098">
    <property type="protein sequence ID" value="KAF5902071.1"/>
    <property type="molecule type" value="Genomic_DNA"/>
</dbReference>
<dbReference type="SUPFAM" id="SSF57586">
    <property type="entry name" value="TNF receptor-like"/>
    <property type="match status" value="2"/>
</dbReference>
<dbReference type="Pfam" id="PF00020">
    <property type="entry name" value="TNFR_c6"/>
    <property type="match status" value="1"/>
</dbReference>
<organism evidence="3 4">
    <name type="scientific">Clarias magur</name>
    <name type="common">Asian catfish</name>
    <name type="synonym">Macropteronotus magur</name>
    <dbReference type="NCBI Taxonomy" id="1594786"/>
    <lineage>
        <taxon>Eukaryota</taxon>
        <taxon>Metazoa</taxon>
        <taxon>Chordata</taxon>
        <taxon>Craniata</taxon>
        <taxon>Vertebrata</taxon>
        <taxon>Euteleostomi</taxon>
        <taxon>Actinopterygii</taxon>
        <taxon>Neopterygii</taxon>
        <taxon>Teleostei</taxon>
        <taxon>Ostariophysi</taxon>
        <taxon>Siluriformes</taxon>
        <taxon>Clariidae</taxon>
        <taxon>Clarias</taxon>
    </lineage>
</organism>
<sequence>VVAVVGAEFCDPETQYEKDNECCKMCAPGTRMNQGSSCKDPVCEPCKGGEYQDVYTKNSQCKRQPSCDPNLNLQQSPQSPSKLSPCVCVPDHHCADSECTSCVRNTVCKAGQKISKLATGNSDTVCEPCANETFSDHESASTCKPWTKCHSNFKEVVPGSLISDRTCEEVKRNGTAIALGVTVPLFLLLALVVVGYILYRKGKTETFPLVQE</sequence>
<keyword evidence="1" id="KW-1133">Transmembrane helix</keyword>